<evidence type="ECO:0000256" key="4">
    <source>
        <dbReference type="ARBA" id="ARBA00023002"/>
    </source>
</evidence>
<dbReference type="GO" id="GO:0045454">
    <property type="term" value="P:cell redox homeostasis"/>
    <property type="evidence" value="ECO:0000318"/>
    <property type="project" value="GO_Central"/>
</dbReference>
<keyword evidence="9" id="KW-1185">Reference proteome</keyword>
<keyword evidence="4" id="KW-0560">Oxidoreductase</keyword>
<evidence type="ECO:0000256" key="1">
    <source>
        <dbReference type="ARBA" id="ARBA00009333"/>
    </source>
</evidence>
<evidence type="ECO:0000313" key="8">
    <source>
        <dbReference type="EMBL" id="EAX98538.1"/>
    </source>
</evidence>
<dbReference type="PANTHER" id="PTHR48105">
    <property type="entry name" value="THIOREDOXIN REDUCTASE 1-RELATED-RELATED"/>
    <property type="match status" value="1"/>
</dbReference>
<dbReference type="SUPFAM" id="SSF51905">
    <property type="entry name" value="FAD/NAD(P)-binding domain"/>
    <property type="match status" value="1"/>
</dbReference>
<keyword evidence="3" id="KW-0274">FAD</keyword>
<accession>A2F960</accession>
<protein>
    <submittedName>
        <fullName evidence="8">Pyridine nucleotide-disulphide oxidoreductase family protein</fullName>
    </submittedName>
</protein>
<dbReference type="Proteomes" id="UP000001542">
    <property type="component" value="Unassembled WGS sequence"/>
</dbReference>
<dbReference type="InParanoid" id="A2F960"/>
<dbReference type="PROSITE" id="PS00573">
    <property type="entry name" value="PYRIDINE_REDOX_2"/>
    <property type="match status" value="1"/>
</dbReference>
<gene>
    <name evidence="8" type="ORF">TVAG_281360</name>
</gene>
<dbReference type="FunCoup" id="A2F960">
    <property type="interactions" value="250"/>
</dbReference>
<dbReference type="VEuPathDB" id="TrichDB:TVAG_281360"/>
<dbReference type="SMR" id="A2F960"/>
<keyword evidence="5" id="KW-1015">Disulfide bond</keyword>
<dbReference type="InterPro" id="IPR008255">
    <property type="entry name" value="Pyr_nucl-diS_OxRdtase_2_AS"/>
</dbReference>
<dbReference type="GO" id="GO:0004791">
    <property type="term" value="F:thioredoxin-disulfide reductase (NADPH) activity"/>
    <property type="evidence" value="ECO:0000318"/>
    <property type="project" value="GO_Central"/>
</dbReference>
<dbReference type="eggNOG" id="KOG0404">
    <property type="taxonomic scope" value="Eukaryota"/>
</dbReference>
<dbReference type="OrthoDB" id="10260355at2759"/>
<evidence type="ECO:0000259" key="7">
    <source>
        <dbReference type="Pfam" id="PF07992"/>
    </source>
</evidence>
<reference evidence="8" key="1">
    <citation type="submission" date="2006-10" db="EMBL/GenBank/DDBJ databases">
        <authorList>
            <person name="Amadeo P."/>
            <person name="Zhao Q."/>
            <person name="Wortman J."/>
            <person name="Fraser-Liggett C."/>
            <person name="Carlton J."/>
        </authorList>
    </citation>
    <scope>NUCLEOTIDE SEQUENCE</scope>
    <source>
        <strain evidence="8">G3</strain>
    </source>
</reference>
<evidence type="ECO:0000256" key="3">
    <source>
        <dbReference type="ARBA" id="ARBA00022827"/>
    </source>
</evidence>
<dbReference type="STRING" id="5722.A2F960"/>
<dbReference type="EMBL" id="DS113671">
    <property type="protein sequence ID" value="EAX98538.1"/>
    <property type="molecule type" value="Genomic_DNA"/>
</dbReference>
<evidence type="ECO:0000313" key="9">
    <source>
        <dbReference type="Proteomes" id="UP000001542"/>
    </source>
</evidence>
<dbReference type="InterPro" id="IPR036188">
    <property type="entry name" value="FAD/NAD-bd_sf"/>
</dbReference>
<dbReference type="PRINTS" id="PR00368">
    <property type="entry name" value="FADPNR"/>
</dbReference>
<dbReference type="AlphaFoldDB" id="A2F960"/>
<dbReference type="PRINTS" id="PR00469">
    <property type="entry name" value="PNDRDTASEII"/>
</dbReference>
<evidence type="ECO:0000256" key="2">
    <source>
        <dbReference type="ARBA" id="ARBA00022630"/>
    </source>
</evidence>
<feature type="domain" description="FAD/NAD(P)-binding" evidence="7">
    <location>
        <begin position="44"/>
        <end position="329"/>
    </location>
</feature>
<name>A2F960_TRIV3</name>
<sequence>MFSIIFFSRFSYSTDDDDDEMFVWGDISKKFQPKSIDWSKAPLYDVIILGSGPAGSTAALYSARAALKTLVFHGHLLGGQLTTTTEIENFPGFTGTGTNLVNKIQTQATAAGAIYKKESITKVNLTTSPKRIETDLGNAYLAHSIIIATGANPRFLSLKNEENFRNRGLCVCATCDGALYANKDVAVVGGGDSAVHESIYLSNICSSVKLFVRSSELRASAAMKQVLAKSTVEVIYNTEIKGYLGQQFLTAVDTKNSKTGEVKRYKLSAVFLAIGQNPATKEFEGQLELDKNKYIVLKNGAETSVKGVFAAGDVANPEYRQAIYAAGTGCQAALQAEKYISQVKAI</sequence>
<evidence type="ECO:0000256" key="5">
    <source>
        <dbReference type="ARBA" id="ARBA00023157"/>
    </source>
</evidence>
<dbReference type="InterPro" id="IPR050097">
    <property type="entry name" value="Ferredoxin-NADP_redctase_2"/>
</dbReference>
<organism evidence="8 9">
    <name type="scientific">Trichomonas vaginalis (strain ATCC PRA-98 / G3)</name>
    <dbReference type="NCBI Taxonomy" id="412133"/>
    <lineage>
        <taxon>Eukaryota</taxon>
        <taxon>Metamonada</taxon>
        <taxon>Parabasalia</taxon>
        <taxon>Trichomonadida</taxon>
        <taxon>Trichomonadidae</taxon>
        <taxon>Trichomonas</taxon>
    </lineage>
</organism>
<dbReference type="VEuPathDB" id="TrichDB:TVAGG3_0236530"/>
<keyword evidence="6" id="KW-0676">Redox-active center</keyword>
<proteinExistence type="inferred from homology"/>
<comment type="similarity">
    <text evidence="1">Belongs to the class-II pyridine nucleotide-disulfide oxidoreductase family.</text>
</comment>
<dbReference type="Pfam" id="PF07992">
    <property type="entry name" value="Pyr_redox_2"/>
    <property type="match status" value="1"/>
</dbReference>
<reference evidence="8" key="2">
    <citation type="journal article" date="2007" name="Science">
        <title>Draft genome sequence of the sexually transmitted pathogen Trichomonas vaginalis.</title>
        <authorList>
            <person name="Carlton J.M."/>
            <person name="Hirt R.P."/>
            <person name="Silva J.C."/>
            <person name="Delcher A.L."/>
            <person name="Schatz M."/>
            <person name="Zhao Q."/>
            <person name="Wortman J.R."/>
            <person name="Bidwell S.L."/>
            <person name="Alsmark U.C.M."/>
            <person name="Besteiro S."/>
            <person name="Sicheritz-Ponten T."/>
            <person name="Noel C.J."/>
            <person name="Dacks J.B."/>
            <person name="Foster P.G."/>
            <person name="Simillion C."/>
            <person name="Van de Peer Y."/>
            <person name="Miranda-Saavedra D."/>
            <person name="Barton G.J."/>
            <person name="Westrop G.D."/>
            <person name="Mueller S."/>
            <person name="Dessi D."/>
            <person name="Fiori P.L."/>
            <person name="Ren Q."/>
            <person name="Paulsen I."/>
            <person name="Zhang H."/>
            <person name="Bastida-Corcuera F.D."/>
            <person name="Simoes-Barbosa A."/>
            <person name="Brown M.T."/>
            <person name="Hayes R.D."/>
            <person name="Mukherjee M."/>
            <person name="Okumura C.Y."/>
            <person name="Schneider R."/>
            <person name="Smith A.J."/>
            <person name="Vanacova S."/>
            <person name="Villalvazo M."/>
            <person name="Haas B.J."/>
            <person name="Pertea M."/>
            <person name="Feldblyum T.V."/>
            <person name="Utterback T.R."/>
            <person name="Shu C.L."/>
            <person name="Osoegawa K."/>
            <person name="de Jong P.J."/>
            <person name="Hrdy I."/>
            <person name="Horvathova L."/>
            <person name="Zubacova Z."/>
            <person name="Dolezal P."/>
            <person name="Malik S.B."/>
            <person name="Logsdon J.M. Jr."/>
            <person name="Henze K."/>
            <person name="Gupta A."/>
            <person name="Wang C.C."/>
            <person name="Dunne R.L."/>
            <person name="Upcroft J.A."/>
            <person name="Upcroft P."/>
            <person name="White O."/>
            <person name="Salzberg S.L."/>
            <person name="Tang P."/>
            <person name="Chiu C.-H."/>
            <person name="Lee Y.-S."/>
            <person name="Embley T.M."/>
            <person name="Coombs G.H."/>
            <person name="Mottram J.C."/>
            <person name="Tachezy J."/>
            <person name="Fraser-Liggett C.M."/>
            <person name="Johnson P.J."/>
        </authorList>
    </citation>
    <scope>NUCLEOTIDE SEQUENCE [LARGE SCALE GENOMIC DNA]</scope>
    <source>
        <strain evidence="8">G3</strain>
    </source>
</reference>
<keyword evidence="2" id="KW-0285">Flavoprotein</keyword>
<dbReference type="Gene3D" id="3.50.50.60">
    <property type="entry name" value="FAD/NAD(P)-binding domain"/>
    <property type="match status" value="2"/>
</dbReference>
<evidence type="ECO:0000256" key="6">
    <source>
        <dbReference type="ARBA" id="ARBA00023284"/>
    </source>
</evidence>
<dbReference type="KEGG" id="tva:4756334"/>
<dbReference type="InterPro" id="IPR023753">
    <property type="entry name" value="FAD/NAD-binding_dom"/>
</dbReference>
<dbReference type="RefSeq" id="XP_001311468.1">
    <property type="nucleotide sequence ID" value="XM_001311467.1"/>
</dbReference>